<dbReference type="GO" id="GO:0015074">
    <property type="term" value="P:DNA integration"/>
    <property type="evidence" value="ECO:0007669"/>
    <property type="project" value="InterPro"/>
</dbReference>
<feature type="domain" description="Integrase catalytic" evidence="2">
    <location>
        <begin position="247"/>
        <end position="408"/>
    </location>
</feature>
<dbReference type="SUPFAM" id="SSF46689">
    <property type="entry name" value="Homeodomain-like"/>
    <property type="match status" value="1"/>
</dbReference>
<dbReference type="Gene3D" id="3.30.420.10">
    <property type="entry name" value="Ribonuclease H-like superfamily/Ribonuclease H"/>
    <property type="match status" value="1"/>
</dbReference>
<dbReference type="AlphaFoldDB" id="A0A923KV61"/>
<dbReference type="PANTHER" id="PTHR46889:SF5">
    <property type="entry name" value="INTEGRASE PROTEIN"/>
    <property type="match status" value="1"/>
</dbReference>
<comment type="caution">
    <text evidence="3">The sequence shown here is derived from an EMBL/GenBank/DDBJ whole genome shotgun (WGS) entry which is preliminary data.</text>
</comment>
<dbReference type="SUPFAM" id="SSF53098">
    <property type="entry name" value="Ribonuclease H-like"/>
    <property type="match status" value="1"/>
</dbReference>
<dbReference type="NCBIfam" id="NF033516">
    <property type="entry name" value="transpos_IS3"/>
    <property type="match status" value="1"/>
</dbReference>
<dbReference type="Proteomes" id="UP000627446">
    <property type="component" value="Unassembled WGS sequence"/>
</dbReference>
<dbReference type="InterPro" id="IPR009057">
    <property type="entry name" value="Homeodomain-like_sf"/>
</dbReference>
<keyword evidence="4" id="KW-1185">Reference proteome</keyword>
<dbReference type="Pfam" id="PF13683">
    <property type="entry name" value="rve_3"/>
    <property type="match status" value="1"/>
</dbReference>
<dbReference type="InterPro" id="IPR048020">
    <property type="entry name" value="Transpos_IS3"/>
</dbReference>
<dbReference type="InterPro" id="IPR036397">
    <property type="entry name" value="RNaseH_sf"/>
</dbReference>
<organism evidence="3 4">
    <name type="scientific">Undibacterium nitidum</name>
    <dbReference type="NCBI Taxonomy" id="2762298"/>
    <lineage>
        <taxon>Bacteria</taxon>
        <taxon>Pseudomonadati</taxon>
        <taxon>Pseudomonadota</taxon>
        <taxon>Betaproteobacteria</taxon>
        <taxon>Burkholderiales</taxon>
        <taxon>Oxalobacteraceae</taxon>
        <taxon>Undibacterium</taxon>
    </lineage>
</organism>
<protein>
    <submittedName>
        <fullName evidence="3">IS3 family transposase</fullName>
    </submittedName>
</protein>
<dbReference type="GO" id="GO:0003676">
    <property type="term" value="F:nucleic acid binding"/>
    <property type="evidence" value="ECO:0007669"/>
    <property type="project" value="InterPro"/>
</dbReference>
<proteinExistence type="predicted"/>
<dbReference type="PANTHER" id="PTHR46889">
    <property type="entry name" value="TRANSPOSASE INSF FOR INSERTION SEQUENCE IS3B-RELATED"/>
    <property type="match status" value="1"/>
</dbReference>
<feature type="region of interest" description="Disordered" evidence="1">
    <location>
        <begin position="390"/>
        <end position="411"/>
    </location>
</feature>
<dbReference type="PROSITE" id="PS50994">
    <property type="entry name" value="INTEGRASE"/>
    <property type="match status" value="1"/>
</dbReference>
<dbReference type="InterPro" id="IPR036388">
    <property type="entry name" value="WH-like_DNA-bd_sf"/>
</dbReference>
<sequence length="411" mass="48120">MKSTERRSQRDYTLAFKLSVVSQVEKGDMTYKQAQTRYGIQGRSTVLVWLRKHGTQDWHNMGLRKNLNLAMSKEPLPLTPEQRIKELEKQLKIANEKAQLFEAIVNVIRDDFGIAIPKKAFRQVLEHKKTPQISISKACHYFGWTRQAYYQQIERDQARHNEHEQVIEWVTKLRLRQPKIGTRKLHFLLRERKQQAGIKLGRDALFHLLRMRHLLIKPKRAYHKTTHSHHRFYKHPNLLKAGSQQVLASKPEQVWVADITYIPTSEKFVYLSLVTDIYSKKIVGHHVHASLQTEEVSVAYRRALRSKSSMSDLIHHSDRGIQYCSTYYQQLHEKFKVRCSMTDGYDCYQNAVAERVNGILKGEFLLNTPANLAEARKLIAQSIQIYNNERPHSSLKNKTPDEVHRASLQHF</sequence>
<dbReference type="InterPro" id="IPR050900">
    <property type="entry name" value="Transposase_IS3/IS150/IS904"/>
</dbReference>
<dbReference type="Gene3D" id="1.10.10.10">
    <property type="entry name" value="Winged helix-like DNA-binding domain superfamily/Winged helix DNA-binding domain"/>
    <property type="match status" value="1"/>
</dbReference>
<evidence type="ECO:0000313" key="3">
    <source>
        <dbReference type="EMBL" id="MBC3883454.1"/>
    </source>
</evidence>
<evidence type="ECO:0000313" key="4">
    <source>
        <dbReference type="Proteomes" id="UP000627446"/>
    </source>
</evidence>
<dbReference type="InterPro" id="IPR001584">
    <property type="entry name" value="Integrase_cat-core"/>
</dbReference>
<gene>
    <name evidence="3" type="ORF">H8K36_18865</name>
</gene>
<dbReference type="RefSeq" id="WP_186918074.1">
    <property type="nucleotide sequence ID" value="NZ_JACOFZ010000023.1"/>
</dbReference>
<evidence type="ECO:0000259" key="2">
    <source>
        <dbReference type="PROSITE" id="PS50994"/>
    </source>
</evidence>
<dbReference type="EMBL" id="JACOFZ010000023">
    <property type="protein sequence ID" value="MBC3883454.1"/>
    <property type="molecule type" value="Genomic_DNA"/>
</dbReference>
<dbReference type="InterPro" id="IPR012337">
    <property type="entry name" value="RNaseH-like_sf"/>
</dbReference>
<reference evidence="3" key="1">
    <citation type="submission" date="2020-08" db="EMBL/GenBank/DDBJ databases">
        <title>Novel species isolated from subtropical streams in China.</title>
        <authorList>
            <person name="Lu H."/>
        </authorList>
    </citation>
    <scope>NUCLEOTIDE SEQUENCE</scope>
    <source>
        <strain evidence="3">LX22W</strain>
    </source>
</reference>
<evidence type="ECO:0000256" key="1">
    <source>
        <dbReference type="SAM" id="MobiDB-lite"/>
    </source>
</evidence>
<name>A0A923KV61_9BURK</name>
<accession>A0A923KV61</accession>